<dbReference type="InterPro" id="IPR027417">
    <property type="entry name" value="P-loop_NTPase"/>
</dbReference>
<dbReference type="InterPro" id="IPR013986">
    <property type="entry name" value="DExx_box_DNA_helicase_dom_sf"/>
</dbReference>
<evidence type="ECO:0000313" key="13">
    <source>
        <dbReference type="Proteomes" id="UP000593812"/>
    </source>
</evidence>
<dbReference type="InterPro" id="IPR014016">
    <property type="entry name" value="UvrD-like_ATP-bd"/>
</dbReference>
<dbReference type="GO" id="GO:0005829">
    <property type="term" value="C:cytosol"/>
    <property type="evidence" value="ECO:0007669"/>
    <property type="project" value="TreeGrafter"/>
</dbReference>
<dbReference type="GO" id="GO:0003677">
    <property type="term" value="F:DNA binding"/>
    <property type="evidence" value="ECO:0007669"/>
    <property type="project" value="InterPro"/>
</dbReference>
<keyword evidence="6" id="KW-0413">Isomerase</keyword>
<dbReference type="GO" id="GO:0005524">
    <property type="term" value="F:ATP binding"/>
    <property type="evidence" value="ECO:0007669"/>
    <property type="project" value="UniProtKB-UniRule"/>
</dbReference>
<evidence type="ECO:0000256" key="7">
    <source>
        <dbReference type="ARBA" id="ARBA00034617"/>
    </source>
</evidence>
<dbReference type="AlphaFoldDB" id="A0A7S6VNH3"/>
<sequence length="563" mass="64967">MSIIQIDSNKKLEDIEHHFKVSAGPGAGKTHWLVGHIKHVLHNSSRLNKIRKIACITYTNIAVETISTRLGTSATQVDVSTIHSFLYRHIVKPYIFLIANEYGLNYSKLDGHDDLNHSYSKINNWLELTGQKYFTKERKKLIDALDSVQWQLQENGEINLRLPVNKPYLGKITHLSIKKNSYIEYRKQHWSTGKIHHDDVLFFSYKLIEKFPYILEVLRAKFPYFFIDEFQDCNPIQLAIIKKIAESETIIGVIGDAAQSIYEFQGAVQDQFNTFSLSGIKKYEISQNNRSTTKIVNVLNRVRTDITQIPFRQIDGDSPYLVVGNQNQVIKVIRDNYGIRDFCSLSRLNVESNALKIELDSTSIVHNLLDSLEDDSNSERRRILICSVKAIEFAREKKFKDSFKELSKIFPLNSFPLNFSLAYLSNILNEYDDFKEKSLSYFIDVLRKHSGLKIAKLGKGKAKDLYDTHIYNQLSVCVNIPDDMSLNKTIHKSKGDEFDNVVLFLKSENDLEFITNPQLTIKEEHRINYVAISRAKNKLFISVPSLVAAEEPKFKEHFEIIRC</sequence>
<dbReference type="PROSITE" id="PS51198">
    <property type="entry name" value="UVRD_HELICASE_ATP_BIND"/>
    <property type="match status" value="1"/>
</dbReference>
<dbReference type="GO" id="GO:0000725">
    <property type="term" value="P:recombinational repair"/>
    <property type="evidence" value="ECO:0007669"/>
    <property type="project" value="TreeGrafter"/>
</dbReference>
<keyword evidence="2 10" id="KW-0547">Nucleotide-binding</keyword>
<protein>
    <recommendedName>
        <fullName evidence="8">DNA 3'-5' helicase</fullName>
        <ecNumber evidence="8">5.6.2.4</ecNumber>
    </recommendedName>
</protein>
<evidence type="ECO:0000256" key="1">
    <source>
        <dbReference type="ARBA" id="ARBA00009922"/>
    </source>
</evidence>
<comment type="similarity">
    <text evidence="1">Belongs to the helicase family. UvrD subfamily.</text>
</comment>
<dbReference type="InterPro" id="IPR014017">
    <property type="entry name" value="DNA_helicase_UvrD-like_C"/>
</dbReference>
<evidence type="ECO:0000256" key="9">
    <source>
        <dbReference type="ARBA" id="ARBA00048988"/>
    </source>
</evidence>
<dbReference type="Proteomes" id="UP000593812">
    <property type="component" value="Chromosome"/>
</dbReference>
<dbReference type="Pfam" id="PF13361">
    <property type="entry name" value="UvrD_C"/>
    <property type="match status" value="1"/>
</dbReference>
<dbReference type="PANTHER" id="PTHR11070:SF3">
    <property type="entry name" value="DNA 3'-5' HELICASE"/>
    <property type="match status" value="1"/>
</dbReference>
<evidence type="ECO:0000256" key="8">
    <source>
        <dbReference type="ARBA" id="ARBA00034808"/>
    </source>
</evidence>
<feature type="binding site" evidence="10">
    <location>
        <begin position="23"/>
        <end position="30"/>
    </location>
    <ligand>
        <name>ATP</name>
        <dbReference type="ChEBI" id="CHEBI:30616"/>
    </ligand>
</feature>
<dbReference type="Gene3D" id="1.10.10.160">
    <property type="match status" value="1"/>
</dbReference>
<comment type="catalytic activity">
    <reaction evidence="9">
        <text>ATP + H2O = ADP + phosphate + H(+)</text>
        <dbReference type="Rhea" id="RHEA:13065"/>
        <dbReference type="ChEBI" id="CHEBI:15377"/>
        <dbReference type="ChEBI" id="CHEBI:15378"/>
        <dbReference type="ChEBI" id="CHEBI:30616"/>
        <dbReference type="ChEBI" id="CHEBI:43474"/>
        <dbReference type="ChEBI" id="CHEBI:456216"/>
        <dbReference type="EC" id="5.6.2.4"/>
    </reaction>
</comment>
<evidence type="ECO:0000313" key="12">
    <source>
        <dbReference type="EMBL" id="QOW41984.1"/>
    </source>
</evidence>
<gene>
    <name evidence="12" type="ORF">G0027_03405</name>
</gene>
<dbReference type="GO" id="GO:0016787">
    <property type="term" value="F:hydrolase activity"/>
    <property type="evidence" value="ECO:0007669"/>
    <property type="project" value="UniProtKB-UniRule"/>
</dbReference>
<feature type="domain" description="UvrD-like helicase ATP-binding" evidence="11">
    <location>
        <begin position="2"/>
        <end position="292"/>
    </location>
</feature>
<evidence type="ECO:0000256" key="2">
    <source>
        <dbReference type="ARBA" id="ARBA00022741"/>
    </source>
</evidence>
<evidence type="ECO:0000256" key="10">
    <source>
        <dbReference type="PROSITE-ProRule" id="PRU00560"/>
    </source>
</evidence>
<evidence type="ECO:0000256" key="3">
    <source>
        <dbReference type="ARBA" id="ARBA00022801"/>
    </source>
</evidence>
<reference evidence="12 13" key="1">
    <citation type="submission" date="2020-02" db="EMBL/GenBank/DDBJ databases">
        <title>Tigecycline-resistant Acinetobacter species from pigs and migratory birds.</title>
        <authorList>
            <person name="Chen C."/>
            <person name="Sun J."/>
            <person name="Liao X.-P."/>
            <person name="Liu Y.-H."/>
        </authorList>
    </citation>
    <scope>NUCLEOTIDE SEQUENCE [LARGE SCALE GENOMIC DNA]</scope>
    <source>
        <strain evidence="12 13">C15_T</strain>
    </source>
</reference>
<evidence type="ECO:0000256" key="4">
    <source>
        <dbReference type="ARBA" id="ARBA00022806"/>
    </source>
</evidence>
<accession>A0A7S6VNH3</accession>
<dbReference type="Gene3D" id="3.40.50.300">
    <property type="entry name" value="P-loop containing nucleotide triphosphate hydrolases"/>
    <property type="match status" value="2"/>
</dbReference>
<dbReference type="RefSeq" id="WP_180191959.1">
    <property type="nucleotide sequence ID" value="NZ_CP048654.1"/>
</dbReference>
<dbReference type="PANTHER" id="PTHR11070">
    <property type="entry name" value="UVRD / RECB / PCRA DNA HELICASE FAMILY MEMBER"/>
    <property type="match status" value="1"/>
</dbReference>
<keyword evidence="4 10" id="KW-0347">Helicase</keyword>
<dbReference type="Pfam" id="PF00580">
    <property type="entry name" value="UvrD-helicase"/>
    <property type="match status" value="1"/>
</dbReference>
<keyword evidence="3 10" id="KW-0378">Hydrolase</keyword>
<dbReference type="EC" id="5.6.2.4" evidence="8"/>
<proteinExistence type="inferred from homology"/>
<keyword evidence="5 10" id="KW-0067">ATP-binding</keyword>
<organism evidence="12 13">
    <name type="scientific">Acinetobacter indicus</name>
    <dbReference type="NCBI Taxonomy" id="756892"/>
    <lineage>
        <taxon>Bacteria</taxon>
        <taxon>Pseudomonadati</taxon>
        <taxon>Pseudomonadota</taxon>
        <taxon>Gammaproteobacteria</taxon>
        <taxon>Moraxellales</taxon>
        <taxon>Moraxellaceae</taxon>
        <taxon>Acinetobacter</taxon>
    </lineage>
</organism>
<evidence type="ECO:0000259" key="11">
    <source>
        <dbReference type="PROSITE" id="PS51198"/>
    </source>
</evidence>
<dbReference type="InterPro" id="IPR000212">
    <property type="entry name" value="DNA_helicase_UvrD/REP"/>
</dbReference>
<evidence type="ECO:0000256" key="5">
    <source>
        <dbReference type="ARBA" id="ARBA00022840"/>
    </source>
</evidence>
<name>A0A7S6VNH3_9GAMM</name>
<dbReference type="EMBL" id="CP048654">
    <property type="protein sequence ID" value="QOW41984.1"/>
    <property type="molecule type" value="Genomic_DNA"/>
</dbReference>
<comment type="catalytic activity">
    <reaction evidence="7">
        <text>Couples ATP hydrolysis with the unwinding of duplex DNA by translocating in the 3'-5' direction.</text>
        <dbReference type="EC" id="5.6.2.4"/>
    </reaction>
</comment>
<evidence type="ECO:0000256" key="6">
    <source>
        <dbReference type="ARBA" id="ARBA00023235"/>
    </source>
</evidence>
<dbReference type="GO" id="GO:0043138">
    <property type="term" value="F:3'-5' DNA helicase activity"/>
    <property type="evidence" value="ECO:0007669"/>
    <property type="project" value="UniProtKB-EC"/>
</dbReference>
<dbReference type="SUPFAM" id="SSF52540">
    <property type="entry name" value="P-loop containing nucleoside triphosphate hydrolases"/>
    <property type="match status" value="1"/>
</dbReference>